<keyword evidence="2" id="KW-0812">Transmembrane</keyword>
<sequence length="126" mass="13940">MRRRTEISSEKPSSASQEPSSESEIDQKDAGAKVRVNSPRRSPFVFLTLFALIVYSSWSVYQHQFQSLPAPITAEQAGKRGFSEIEALKHVQALTDLGPHPVGSDALDLVFEVHNSIHMLYCTPGV</sequence>
<keyword evidence="2" id="KW-0472">Membrane</keyword>
<dbReference type="Proteomes" id="UP000594261">
    <property type="component" value="Chromosome 8"/>
</dbReference>
<reference evidence="3 4" key="1">
    <citation type="journal article" date="2016" name="G3 (Bethesda)">
        <title>First Draft Assembly and Annotation of the Genome of a California Endemic Oak Quercus lobata Nee (Fagaceae).</title>
        <authorList>
            <person name="Sork V.L."/>
            <person name="Fitz-Gibbon S.T."/>
            <person name="Puiu D."/>
            <person name="Crepeau M."/>
            <person name="Gugger P.F."/>
            <person name="Sherman R."/>
            <person name="Stevens K."/>
            <person name="Langley C.H."/>
            <person name="Pellegrini M."/>
            <person name="Salzberg S.L."/>
        </authorList>
    </citation>
    <scope>NUCLEOTIDE SEQUENCE [LARGE SCALE GENOMIC DNA]</scope>
    <source>
        <strain evidence="3 4">cv. SW786</strain>
    </source>
</reference>
<evidence type="ECO:0000313" key="4">
    <source>
        <dbReference type="Proteomes" id="UP000594261"/>
    </source>
</evidence>
<accession>A0A7N2MF66</accession>
<keyword evidence="2" id="KW-1133">Transmembrane helix</keyword>
<dbReference type="Gramene" id="QL08p055771:mrna">
    <property type="protein sequence ID" value="QL08p055771:mrna:CDS:1"/>
    <property type="gene ID" value="QL08p055771"/>
</dbReference>
<dbReference type="EnsemblPlants" id="QL08p055771:mrna">
    <property type="protein sequence ID" value="QL08p055771:mrna:CDS:1"/>
    <property type="gene ID" value="QL08p055771"/>
</dbReference>
<protein>
    <submittedName>
        <fullName evidence="3">Uncharacterized protein</fullName>
    </submittedName>
</protein>
<keyword evidence="4" id="KW-1185">Reference proteome</keyword>
<organism evidence="3 4">
    <name type="scientific">Quercus lobata</name>
    <name type="common">Valley oak</name>
    <dbReference type="NCBI Taxonomy" id="97700"/>
    <lineage>
        <taxon>Eukaryota</taxon>
        <taxon>Viridiplantae</taxon>
        <taxon>Streptophyta</taxon>
        <taxon>Embryophyta</taxon>
        <taxon>Tracheophyta</taxon>
        <taxon>Spermatophyta</taxon>
        <taxon>Magnoliopsida</taxon>
        <taxon>eudicotyledons</taxon>
        <taxon>Gunneridae</taxon>
        <taxon>Pentapetalae</taxon>
        <taxon>rosids</taxon>
        <taxon>fabids</taxon>
        <taxon>Fagales</taxon>
        <taxon>Fagaceae</taxon>
        <taxon>Quercus</taxon>
    </lineage>
</organism>
<reference evidence="3" key="2">
    <citation type="submission" date="2021-01" db="UniProtKB">
        <authorList>
            <consortium name="EnsemblPlants"/>
        </authorList>
    </citation>
    <scope>IDENTIFICATION</scope>
</reference>
<feature type="compositionally biased region" description="Low complexity" evidence="1">
    <location>
        <begin position="10"/>
        <end position="22"/>
    </location>
</feature>
<evidence type="ECO:0000256" key="1">
    <source>
        <dbReference type="SAM" id="MobiDB-lite"/>
    </source>
</evidence>
<feature type="transmembrane region" description="Helical" evidence="2">
    <location>
        <begin position="43"/>
        <end position="61"/>
    </location>
</feature>
<evidence type="ECO:0000256" key="2">
    <source>
        <dbReference type="SAM" id="Phobius"/>
    </source>
</evidence>
<name>A0A7N2MF66_QUELO</name>
<dbReference type="AlphaFoldDB" id="A0A7N2MF66"/>
<proteinExistence type="predicted"/>
<dbReference type="EMBL" id="LRBV02000008">
    <property type="status" value="NOT_ANNOTATED_CDS"/>
    <property type="molecule type" value="Genomic_DNA"/>
</dbReference>
<dbReference type="InParanoid" id="A0A7N2MF66"/>
<evidence type="ECO:0000313" key="3">
    <source>
        <dbReference type="EnsemblPlants" id="QL08p055771:mrna:CDS:1"/>
    </source>
</evidence>
<feature type="region of interest" description="Disordered" evidence="1">
    <location>
        <begin position="1"/>
        <end position="34"/>
    </location>
</feature>